<accession>A0A9K3DC82</accession>
<sequence length="48" mass="5644">FTAWLQSVFKCPCVVQLTDDEKLLRDRTLTYEQTDVYAFENARLTSMP</sequence>
<dbReference type="Gene3D" id="3.40.50.620">
    <property type="entry name" value="HUPs"/>
    <property type="match status" value="1"/>
</dbReference>
<protein>
    <submittedName>
        <fullName evidence="1">Uncharacterized protein</fullName>
    </submittedName>
</protein>
<gene>
    <name evidence="1" type="ORF">KIPB_017221</name>
</gene>
<evidence type="ECO:0000313" key="2">
    <source>
        <dbReference type="Proteomes" id="UP000265618"/>
    </source>
</evidence>
<reference evidence="1 2" key="1">
    <citation type="journal article" date="2018" name="PLoS ONE">
        <title>The draft genome of Kipferlia bialata reveals reductive genome evolution in fornicate parasites.</title>
        <authorList>
            <person name="Tanifuji G."/>
            <person name="Takabayashi S."/>
            <person name="Kume K."/>
            <person name="Takagi M."/>
            <person name="Nakayama T."/>
            <person name="Kamikawa R."/>
            <person name="Inagaki Y."/>
            <person name="Hashimoto T."/>
        </authorList>
    </citation>
    <scope>NUCLEOTIDE SEQUENCE [LARGE SCALE GENOMIC DNA]</scope>
    <source>
        <strain evidence="1">NY0173</strain>
    </source>
</reference>
<dbReference type="InterPro" id="IPR014729">
    <property type="entry name" value="Rossmann-like_a/b/a_fold"/>
</dbReference>
<dbReference type="Proteomes" id="UP000265618">
    <property type="component" value="Unassembled WGS sequence"/>
</dbReference>
<dbReference type="AlphaFoldDB" id="A0A9K3DC82"/>
<organism evidence="1 2">
    <name type="scientific">Kipferlia bialata</name>
    <dbReference type="NCBI Taxonomy" id="797122"/>
    <lineage>
        <taxon>Eukaryota</taxon>
        <taxon>Metamonada</taxon>
        <taxon>Carpediemonas-like organisms</taxon>
        <taxon>Kipferlia</taxon>
    </lineage>
</organism>
<dbReference type="OrthoDB" id="10261385at2759"/>
<comment type="caution">
    <text evidence="1">The sequence shown here is derived from an EMBL/GenBank/DDBJ whole genome shotgun (WGS) entry which is preliminary data.</text>
</comment>
<dbReference type="EMBL" id="BDIP01011291">
    <property type="protein sequence ID" value="GIQ93048.1"/>
    <property type="molecule type" value="Genomic_DNA"/>
</dbReference>
<evidence type="ECO:0000313" key="1">
    <source>
        <dbReference type="EMBL" id="GIQ93048.1"/>
    </source>
</evidence>
<proteinExistence type="predicted"/>
<feature type="non-terminal residue" evidence="1">
    <location>
        <position position="1"/>
    </location>
</feature>
<name>A0A9K3DC82_9EUKA</name>
<keyword evidence="2" id="KW-1185">Reference proteome</keyword>